<dbReference type="STRING" id="1120920.SAMN03080599_03203"/>
<dbReference type="NCBIfam" id="TIGR00762">
    <property type="entry name" value="DegV"/>
    <property type="match status" value="1"/>
</dbReference>
<dbReference type="PANTHER" id="PTHR33434:SF2">
    <property type="entry name" value="FATTY ACID-BINDING PROTEIN TM_1468"/>
    <property type="match status" value="1"/>
</dbReference>
<keyword evidence="3" id="KW-1185">Reference proteome</keyword>
<name>A0A1G5S6G8_9FIRM</name>
<dbReference type="GO" id="GO:0008289">
    <property type="term" value="F:lipid binding"/>
    <property type="evidence" value="ECO:0007669"/>
    <property type="project" value="UniProtKB-KW"/>
</dbReference>
<proteinExistence type="predicted"/>
<dbReference type="InterPro" id="IPR050270">
    <property type="entry name" value="DegV_domain_contain"/>
</dbReference>
<dbReference type="SUPFAM" id="SSF82549">
    <property type="entry name" value="DAK1/DegV-like"/>
    <property type="match status" value="1"/>
</dbReference>
<keyword evidence="1" id="KW-0446">Lipid-binding</keyword>
<dbReference type="Gene3D" id="3.40.50.10170">
    <property type="match status" value="1"/>
</dbReference>
<dbReference type="Gene3D" id="3.30.1180.10">
    <property type="match status" value="1"/>
</dbReference>
<dbReference type="PROSITE" id="PS51482">
    <property type="entry name" value="DEGV"/>
    <property type="match status" value="1"/>
</dbReference>
<dbReference type="InterPro" id="IPR043168">
    <property type="entry name" value="DegV_C"/>
</dbReference>
<sequence length="280" mass="30414">MAVRIITDSVSDLPGDLKSAYGIEVLPLMVNFGEVSYRDGIDLSPEAFFEKLKSAEMLPTTSQVNVGQFVECFERVIEAGDEAVVITLSSKLSGTYSAAVTAAEEMGSETISVIDSRFVSFGQGLLVLKAAEMAREGMSREAIVKACGQLTERLVMLIFVDTLTYLHKGGRLSGAEAMIGGLLSVKPILHVKDGALAPLDKVRGRKKSQKWFEQYLETHAPEFSEESVGFFHAADPQFMEEMIDVAAEMIHPSKIYRSTVGAVVGTHSGPGCVAFAYFRK</sequence>
<dbReference type="EMBL" id="FMWL01000027">
    <property type="protein sequence ID" value="SCZ81955.1"/>
    <property type="molecule type" value="Genomic_DNA"/>
</dbReference>
<accession>A0A1G5S6G8</accession>
<dbReference type="AlphaFoldDB" id="A0A1G5S6G8"/>
<protein>
    <submittedName>
        <fullName evidence="2">EDD domain protein, DegV family</fullName>
    </submittedName>
</protein>
<gene>
    <name evidence="2" type="ORF">SAMN03080599_03203</name>
</gene>
<dbReference type="PANTHER" id="PTHR33434">
    <property type="entry name" value="DEGV DOMAIN-CONTAINING PROTEIN DR_1986-RELATED"/>
    <property type="match status" value="1"/>
</dbReference>
<evidence type="ECO:0000256" key="1">
    <source>
        <dbReference type="ARBA" id="ARBA00023121"/>
    </source>
</evidence>
<organism evidence="2 3">
    <name type="scientific">Acidaminobacter hydrogenoformans DSM 2784</name>
    <dbReference type="NCBI Taxonomy" id="1120920"/>
    <lineage>
        <taxon>Bacteria</taxon>
        <taxon>Bacillati</taxon>
        <taxon>Bacillota</taxon>
        <taxon>Clostridia</taxon>
        <taxon>Peptostreptococcales</taxon>
        <taxon>Acidaminobacteraceae</taxon>
        <taxon>Acidaminobacter</taxon>
    </lineage>
</organism>
<reference evidence="2 3" key="1">
    <citation type="submission" date="2016-10" db="EMBL/GenBank/DDBJ databases">
        <authorList>
            <person name="de Groot N.N."/>
        </authorList>
    </citation>
    <scope>NUCLEOTIDE SEQUENCE [LARGE SCALE GENOMIC DNA]</scope>
    <source>
        <strain evidence="2 3">DSM 2784</strain>
    </source>
</reference>
<evidence type="ECO:0000313" key="3">
    <source>
        <dbReference type="Proteomes" id="UP000199208"/>
    </source>
</evidence>
<dbReference type="InterPro" id="IPR003797">
    <property type="entry name" value="DegV"/>
</dbReference>
<evidence type="ECO:0000313" key="2">
    <source>
        <dbReference type="EMBL" id="SCZ81955.1"/>
    </source>
</evidence>
<dbReference type="Proteomes" id="UP000199208">
    <property type="component" value="Unassembled WGS sequence"/>
</dbReference>
<dbReference type="Pfam" id="PF02645">
    <property type="entry name" value="DegV"/>
    <property type="match status" value="1"/>
</dbReference>
<dbReference type="RefSeq" id="WP_092593274.1">
    <property type="nucleotide sequence ID" value="NZ_FMWL01000027.1"/>
</dbReference>
<dbReference type="OrthoDB" id="9781230at2"/>